<comment type="caution">
    <text evidence="1">The sequence shown here is derived from an EMBL/GenBank/DDBJ whole genome shotgun (WGS) entry which is preliminary data.</text>
</comment>
<name>A0A7W9EN59_9HYPH</name>
<organism evidence="1 2">
    <name type="scientific">Brucella daejeonensis</name>
    <dbReference type="NCBI Taxonomy" id="659015"/>
    <lineage>
        <taxon>Bacteria</taxon>
        <taxon>Pseudomonadati</taxon>
        <taxon>Pseudomonadota</taxon>
        <taxon>Alphaproteobacteria</taxon>
        <taxon>Hyphomicrobiales</taxon>
        <taxon>Brucellaceae</taxon>
        <taxon>Brucella/Ochrobactrum group</taxon>
        <taxon>Brucella</taxon>
    </lineage>
</organism>
<proteinExistence type="predicted"/>
<reference evidence="1 2" key="1">
    <citation type="submission" date="2020-08" db="EMBL/GenBank/DDBJ databases">
        <title>Genomic Encyclopedia of Type Strains, Phase IV (KMG-IV): sequencing the most valuable type-strain genomes for metagenomic binning, comparative biology and taxonomic classification.</title>
        <authorList>
            <person name="Goeker M."/>
        </authorList>
    </citation>
    <scope>NUCLEOTIDE SEQUENCE [LARGE SCALE GENOMIC DNA]</scope>
    <source>
        <strain evidence="1 2">DSM 26944</strain>
    </source>
</reference>
<dbReference type="Proteomes" id="UP000555546">
    <property type="component" value="Unassembled WGS sequence"/>
</dbReference>
<keyword evidence="2" id="KW-1185">Reference proteome</keyword>
<evidence type="ECO:0000313" key="2">
    <source>
        <dbReference type="Proteomes" id="UP000555546"/>
    </source>
</evidence>
<sequence>MNEMAGTPNAENDGKIGTTTHYDTLLYIEQMLEQLGDMAKNADQPLLAYMIEMALLEARETRNTETSIRIRTC</sequence>
<dbReference type="RefSeq" id="WP_235992658.1">
    <property type="nucleotide sequence ID" value="NZ_JACIJG010000009.1"/>
</dbReference>
<gene>
    <name evidence="1" type="ORF">FHS76_002654</name>
</gene>
<protein>
    <submittedName>
        <fullName evidence="1">Uncharacterized protein</fullName>
    </submittedName>
</protein>
<accession>A0A7W9EN59</accession>
<dbReference type="AlphaFoldDB" id="A0A7W9EN59"/>
<evidence type="ECO:0000313" key="1">
    <source>
        <dbReference type="EMBL" id="MBB5702765.1"/>
    </source>
</evidence>
<dbReference type="EMBL" id="JACIJG010000009">
    <property type="protein sequence ID" value="MBB5702765.1"/>
    <property type="molecule type" value="Genomic_DNA"/>
</dbReference>